<gene>
    <name evidence="1" type="ORF">CLUMA_CG014794</name>
</gene>
<dbReference type="Proteomes" id="UP000183832">
    <property type="component" value="Unassembled WGS sequence"/>
</dbReference>
<name>A0A1J1ILX5_9DIPT</name>
<evidence type="ECO:0000313" key="2">
    <source>
        <dbReference type="Proteomes" id="UP000183832"/>
    </source>
</evidence>
<dbReference type="EMBL" id="CVRI01000055">
    <property type="protein sequence ID" value="CRL01247.1"/>
    <property type="molecule type" value="Genomic_DNA"/>
</dbReference>
<protein>
    <submittedName>
        <fullName evidence="1">CLUMA_CG014794, isoform A</fullName>
    </submittedName>
</protein>
<reference evidence="1 2" key="1">
    <citation type="submission" date="2015-04" db="EMBL/GenBank/DDBJ databases">
        <authorList>
            <person name="Syromyatnikov M.Y."/>
            <person name="Popov V.N."/>
        </authorList>
    </citation>
    <scope>NUCLEOTIDE SEQUENCE [LARGE SCALE GENOMIC DNA]</scope>
</reference>
<proteinExistence type="predicted"/>
<evidence type="ECO:0000313" key="1">
    <source>
        <dbReference type="EMBL" id="CRL01247.1"/>
    </source>
</evidence>
<organism evidence="1 2">
    <name type="scientific">Clunio marinus</name>
    <dbReference type="NCBI Taxonomy" id="568069"/>
    <lineage>
        <taxon>Eukaryota</taxon>
        <taxon>Metazoa</taxon>
        <taxon>Ecdysozoa</taxon>
        <taxon>Arthropoda</taxon>
        <taxon>Hexapoda</taxon>
        <taxon>Insecta</taxon>
        <taxon>Pterygota</taxon>
        <taxon>Neoptera</taxon>
        <taxon>Endopterygota</taxon>
        <taxon>Diptera</taxon>
        <taxon>Nematocera</taxon>
        <taxon>Chironomoidea</taxon>
        <taxon>Chironomidae</taxon>
        <taxon>Clunio</taxon>
    </lineage>
</organism>
<dbReference type="AlphaFoldDB" id="A0A1J1ILX5"/>
<accession>A0A1J1ILX5</accession>
<sequence length="73" mass="8446">MERNIPSDELLNAVKYLRNDFRIVMVNFDNAIPIFVLMITTNINWSSTLSLTQEIRMKNAFHVSSASNEIRNS</sequence>
<keyword evidence="2" id="KW-1185">Reference proteome</keyword>